<reference evidence="9 10" key="1">
    <citation type="submission" date="2024-09" db="EMBL/GenBank/DDBJ databases">
        <title>Paenibacillus zeirhizospherea sp. nov., isolated from surface of the maize (Zea mays) roots in a horticulture field, Hungary.</title>
        <authorList>
            <person name="Marton D."/>
            <person name="Farkas M."/>
            <person name="Bedics A."/>
            <person name="Toth E."/>
            <person name="Tancsics A."/>
            <person name="Boka K."/>
            <person name="Maroti G."/>
            <person name="Kriszt B."/>
            <person name="Cserhati M."/>
        </authorList>
    </citation>
    <scope>NUCLEOTIDE SEQUENCE [LARGE SCALE GENOMIC DNA]</scope>
    <source>
        <strain evidence="9 10">KCTC 33519</strain>
    </source>
</reference>
<comment type="similarity">
    <text evidence="2 7">Belongs to the peptidase M14 family.</text>
</comment>
<evidence type="ECO:0000256" key="4">
    <source>
        <dbReference type="ARBA" id="ARBA00022801"/>
    </source>
</evidence>
<organism evidence="9 10">
    <name type="scientific">Paenibacillus enshidis</name>
    <dbReference type="NCBI Taxonomy" id="1458439"/>
    <lineage>
        <taxon>Bacteria</taxon>
        <taxon>Bacillati</taxon>
        <taxon>Bacillota</taxon>
        <taxon>Bacilli</taxon>
        <taxon>Bacillales</taxon>
        <taxon>Paenibacillaceae</taxon>
        <taxon>Paenibacillus</taxon>
    </lineage>
</organism>
<evidence type="ECO:0000256" key="7">
    <source>
        <dbReference type="PROSITE-ProRule" id="PRU01379"/>
    </source>
</evidence>
<evidence type="ECO:0000313" key="10">
    <source>
        <dbReference type="Proteomes" id="UP001580346"/>
    </source>
</evidence>
<gene>
    <name evidence="9" type="ORF">ACE41H_11935</name>
</gene>
<dbReference type="EMBL" id="JBHHMI010000008">
    <property type="protein sequence ID" value="MFB5267486.1"/>
    <property type="molecule type" value="Genomic_DNA"/>
</dbReference>
<keyword evidence="9" id="KW-0121">Carboxypeptidase</keyword>
<dbReference type="InterPro" id="IPR034274">
    <property type="entry name" value="ENP1_M14_CPD"/>
</dbReference>
<dbReference type="CDD" id="cd06229">
    <property type="entry name" value="M14_Endopeptidase_I"/>
    <property type="match status" value="1"/>
</dbReference>
<accession>A0ABV5ATD8</accession>
<sequence length="307" mass="34364">MKEVGIRFGNTALSGKYGYKRLMEDIGHLHEKYNFVKVGCIGKSVMGRTIPCLELGEGKRKLAVNAAVHANEWITAPCVLHFLEHCAAAATAGRSLHGHDPERWLRHVTLSVVPMVNPDGVDLVVEEASDSHPERENLLKWNQGNLDFSSWKANIRGIDLNDQFPAYWEDELQRRAVKGPGPRDYGGTEPLSEPEARALADWTRRLLPDMVISFHTQGREIYWNYRDREPTNSLMWAQRLARAANFRAVRLSGSDAGYKDWFILEFGRPGFTVELGEGVNPLPPSDFDSLCMETGQVLSAALSGLCC</sequence>
<feature type="active site" description="Proton donor/acceptor" evidence="7">
    <location>
        <position position="274"/>
    </location>
</feature>
<keyword evidence="3" id="KW-0645">Protease</keyword>
<dbReference type="SUPFAM" id="SSF53187">
    <property type="entry name" value="Zn-dependent exopeptidases"/>
    <property type="match status" value="1"/>
</dbReference>
<keyword evidence="4 9" id="KW-0378">Hydrolase</keyword>
<evidence type="ECO:0000256" key="6">
    <source>
        <dbReference type="ARBA" id="ARBA00023049"/>
    </source>
</evidence>
<dbReference type="InterPro" id="IPR000834">
    <property type="entry name" value="Peptidase_M14"/>
</dbReference>
<evidence type="ECO:0000256" key="5">
    <source>
        <dbReference type="ARBA" id="ARBA00022833"/>
    </source>
</evidence>
<dbReference type="PANTHER" id="PTHR11705">
    <property type="entry name" value="PROTEASE FAMILY M14 CARBOXYPEPTIDASE A,B"/>
    <property type="match status" value="1"/>
</dbReference>
<keyword evidence="10" id="KW-1185">Reference proteome</keyword>
<keyword evidence="5" id="KW-0862">Zinc</keyword>
<dbReference type="GO" id="GO:0004180">
    <property type="term" value="F:carboxypeptidase activity"/>
    <property type="evidence" value="ECO:0007669"/>
    <property type="project" value="UniProtKB-KW"/>
</dbReference>
<feature type="domain" description="Peptidase M14" evidence="8">
    <location>
        <begin position="15"/>
        <end position="305"/>
    </location>
</feature>
<evidence type="ECO:0000256" key="1">
    <source>
        <dbReference type="ARBA" id="ARBA00001947"/>
    </source>
</evidence>
<evidence type="ECO:0000259" key="8">
    <source>
        <dbReference type="PROSITE" id="PS52035"/>
    </source>
</evidence>
<proteinExistence type="inferred from homology"/>
<dbReference type="Proteomes" id="UP001580346">
    <property type="component" value="Unassembled WGS sequence"/>
</dbReference>
<evidence type="ECO:0000256" key="2">
    <source>
        <dbReference type="ARBA" id="ARBA00005988"/>
    </source>
</evidence>
<dbReference type="RefSeq" id="WP_375355484.1">
    <property type="nucleotide sequence ID" value="NZ_JBHHMI010000008.1"/>
</dbReference>
<protein>
    <submittedName>
        <fullName evidence="9">M14 family metallocarboxypeptidase</fullName>
        <ecNumber evidence="9">3.4.17.-</ecNumber>
    </submittedName>
</protein>
<dbReference type="PROSITE" id="PS52035">
    <property type="entry name" value="PEPTIDASE_M14"/>
    <property type="match status" value="1"/>
</dbReference>
<comment type="cofactor">
    <cofactor evidence="1">
        <name>Zn(2+)</name>
        <dbReference type="ChEBI" id="CHEBI:29105"/>
    </cofactor>
</comment>
<dbReference type="Pfam" id="PF00246">
    <property type="entry name" value="Peptidase_M14"/>
    <property type="match status" value="1"/>
</dbReference>
<name>A0ABV5ATD8_9BACL</name>
<evidence type="ECO:0000313" key="9">
    <source>
        <dbReference type="EMBL" id="MFB5267486.1"/>
    </source>
</evidence>
<dbReference type="SMART" id="SM00631">
    <property type="entry name" value="Zn_pept"/>
    <property type="match status" value="1"/>
</dbReference>
<evidence type="ECO:0000256" key="3">
    <source>
        <dbReference type="ARBA" id="ARBA00022670"/>
    </source>
</evidence>
<keyword evidence="6" id="KW-0482">Metalloprotease</keyword>
<dbReference type="PANTHER" id="PTHR11705:SF143">
    <property type="entry name" value="SLL0236 PROTEIN"/>
    <property type="match status" value="1"/>
</dbReference>
<comment type="caution">
    <text evidence="9">The sequence shown here is derived from an EMBL/GenBank/DDBJ whole genome shotgun (WGS) entry which is preliminary data.</text>
</comment>
<dbReference type="Gene3D" id="3.40.630.10">
    <property type="entry name" value="Zn peptidases"/>
    <property type="match status" value="1"/>
</dbReference>
<dbReference type="EC" id="3.4.17.-" evidence="9"/>